<evidence type="ECO:0000259" key="9">
    <source>
        <dbReference type="Pfam" id="PF22640"/>
    </source>
</evidence>
<dbReference type="Pfam" id="PF22640">
    <property type="entry name" value="ManC_GMP_beta-helix"/>
    <property type="match status" value="1"/>
</dbReference>
<evidence type="ECO:0000256" key="1">
    <source>
        <dbReference type="ARBA" id="ARBA00006115"/>
    </source>
</evidence>
<keyword evidence="3" id="KW-0808">Transferase</keyword>
<dbReference type="RefSeq" id="WP_044224059.1">
    <property type="nucleotide sequence ID" value="NZ_JRYR02000001.1"/>
</dbReference>
<dbReference type="Proteomes" id="UP000179797">
    <property type="component" value="Unassembled WGS sequence"/>
</dbReference>
<evidence type="ECO:0000256" key="7">
    <source>
        <dbReference type="ARBA" id="ARBA00047343"/>
    </source>
</evidence>
<evidence type="ECO:0000256" key="2">
    <source>
        <dbReference type="ARBA" id="ARBA00012387"/>
    </source>
</evidence>
<dbReference type="InterPro" id="IPR049577">
    <property type="entry name" value="GMPP_N"/>
</dbReference>
<sequence>MSDNKHNYVVIMAGGVGSRFWPYSRENRPKQFQDILGVGKTMIQMTADRFDTVCPKENIYVVTSQAYKDITLEQLPYLTEDQVLCEPMRRNTAPCIAYASYKIGLKDPHANIVVAPADHVILDVPEFQLRVEKALHYVASNDILCTLGIRPNRPDTGYGYIQAMNNERLEVLYKVKTFTEKPNEELARAFVLSGDFVWNAGIFVWNVKSIKHAFKTYLDDVDHLFSSVEEKFFTEKESEAIDEIYHQCRDISIDYGIMEHADNVFVMRTDFGWSDLGTWKSLYEQAPKNEEENVLQGNVMTYETFNSIVKTPKDRLVVVQGLENYIVAEYDNVLMICNKDHEQRVKQFLKNAKEHKGEKYI</sequence>
<gene>
    <name evidence="10" type="ORF">NH26_12060</name>
</gene>
<evidence type="ECO:0000259" key="8">
    <source>
        <dbReference type="Pfam" id="PF00483"/>
    </source>
</evidence>
<feature type="domain" description="Nucleotidyl transferase" evidence="8">
    <location>
        <begin position="9"/>
        <end position="290"/>
    </location>
</feature>
<keyword evidence="5" id="KW-0547">Nucleotide-binding</keyword>
<dbReference type="CDD" id="cd02509">
    <property type="entry name" value="GDP-M1P_Guanylyltransferase"/>
    <property type="match status" value="1"/>
</dbReference>
<dbReference type="InterPro" id="IPR054566">
    <property type="entry name" value="ManC/GMP-like_b-helix"/>
</dbReference>
<accession>A0A1S1Z180</accession>
<comment type="catalytic activity">
    <reaction evidence="7">
        <text>alpha-D-mannose 1-phosphate + GTP + H(+) = GDP-alpha-D-mannose + diphosphate</text>
        <dbReference type="Rhea" id="RHEA:15229"/>
        <dbReference type="ChEBI" id="CHEBI:15378"/>
        <dbReference type="ChEBI" id="CHEBI:33019"/>
        <dbReference type="ChEBI" id="CHEBI:37565"/>
        <dbReference type="ChEBI" id="CHEBI:57527"/>
        <dbReference type="ChEBI" id="CHEBI:58409"/>
        <dbReference type="EC" id="2.7.7.13"/>
    </reaction>
</comment>
<reference evidence="10 11" key="1">
    <citation type="journal article" date="2012" name="Int. J. Syst. Evol. Microbiol.">
        <title>Flammeovirga pacifica sp. nov., isolated from deep-sea sediment.</title>
        <authorList>
            <person name="Xu H."/>
            <person name="Fu Y."/>
            <person name="Yang N."/>
            <person name="Ding Z."/>
            <person name="Lai Q."/>
            <person name="Zeng R."/>
        </authorList>
    </citation>
    <scope>NUCLEOTIDE SEQUENCE [LARGE SCALE GENOMIC DNA]</scope>
    <source>
        <strain evidence="11">DSM 24597 / LMG 26175 / WPAGA1</strain>
    </source>
</reference>
<name>A0A1S1Z180_FLAPC</name>
<dbReference type="InterPro" id="IPR029044">
    <property type="entry name" value="Nucleotide-diphossugar_trans"/>
</dbReference>
<comment type="similarity">
    <text evidence="1">Belongs to the mannose-6-phosphate isomerase type 2 family.</text>
</comment>
<proteinExistence type="inferred from homology"/>
<dbReference type="PANTHER" id="PTHR46390:SF1">
    <property type="entry name" value="MANNOSE-1-PHOSPHATE GUANYLYLTRANSFERASE"/>
    <property type="match status" value="1"/>
</dbReference>
<dbReference type="GO" id="GO:0004475">
    <property type="term" value="F:mannose-1-phosphate guanylyltransferase (GTP) activity"/>
    <property type="evidence" value="ECO:0007669"/>
    <property type="project" value="UniProtKB-EC"/>
</dbReference>
<dbReference type="EC" id="2.7.7.13" evidence="2"/>
<dbReference type="InterPro" id="IPR005835">
    <property type="entry name" value="NTP_transferase_dom"/>
</dbReference>
<evidence type="ECO:0000313" key="11">
    <source>
        <dbReference type="Proteomes" id="UP000179797"/>
    </source>
</evidence>
<evidence type="ECO:0000256" key="4">
    <source>
        <dbReference type="ARBA" id="ARBA00022695"/>
    </source>
</evidence>
<evidence type="ECO:0000313" key="10">
    <source>
        <dbReference type="EMBL" id="OHX67026.1"/>
    </source>
</evidence>
<feature type="domain" description="MannoseP isomerase/GMP-like beta-helix" evidence="9">
    <location>
        <begin position="297"/>
        <end position="350"/>
    </location>
</feature>
<protein>
    <recommendedName>
        <fullName evidence="2">mannose-1-phosphate guanylyltransferase</fullName>
        <ecNumber evidence="2">2.7.7.13</ecNumber>
    </recommendedName>
</protein>
<dbReference type="GO" id="GO:0005525">
    <property type="term" value="F:GTP binding"/>
    <property type="evidence" value="ECO:0007669"/>
    <property type="project" value="UniProtKB-KW"/>
</dbReference>
<evidence type="ECO:0000256" key="5">
    <source>
        <dbReference type="ARBA" id="ARBA00022741"/>
    </source>
</evidence>
<dbReference type="STRING" id="915059.NH26_12060"/>
<comment type="caution">
    <text evidence="10">The sequence shown here is derived from an EMBL/GenBank/DDBJ whole genome shotgun (WGS) entry which is preliminary data.</text>
</comment>
<evidence type="ECO:0000256" key="3">
    <source>
        <dbReference type="ARBA" id="ARBA00022679"/>
    </source>
</evidence>
<dbReference type="FunFam" id="3.90.550.10:FF:000046">
    <property type="entry name" value="Mannose-1-phosphate guanylyltransferase (GDP)"/>
    <property type="match status" value="1"/>
</dbReference>
<dbReference type="GO" id="GO:0009298">
    <property type="term" value="P:GDP-mannose biosynthetic process"/>
    <property type="evidence" value="ECO:0007669"/>
    <property type="project" value="TreeGrafter"/>
</dbReference>
<evidence type="ECO:0000256" key="6">
    <source>
        <dbReference type="ARBA" id="ARBA00023134"/>
    </source>
</evidence>
<keyword evidence="4 10" id="KW-0548">Nucleotidyltransferase</keyword>
<organism evidence="10 11">
    <name type="scientific">Flammeovirga pacifica</name>
    <dbReference type="NCBI Taxonomy" id="915059"/>
    <lineage>
        <taxon>Bacteria</taxon>
        <taxon>Pseudomonadati</taxon>
        <taxon>Bacteroidota</taxon>
        <taxon>Cytophagia</taxon>
        <taxon>Cytophagales</taxon>
        <taxon>Flammeovirgaceae</taxon>
        <taxon>Flammeovirga</taxon>
    </lineage>
</organism>
<dbReference type="SUPFAM" id="SSF159283">
    <property type="entry name" value="Guanosine diphospho-D-mannose pyrophosphorylase/mannose-6-phosphate isomerase linker domain"/>
    <property type="match status" value="1"/>
</dbReference>
<dbReference type="Gene3D" id="3.90.550.10">
    <property type="entry name" value="Spore Coat Polysaccharide Biosynthesis Protein SpsA, Chain A"/>
    <property type="match status" value="1"/>
</dbReference>
<dbReference type="SUPFAM" id="SSF53448">
    <property type="entry name" value="Nucleotide-diphospho-sugar transferases"/>
    <property type="match status" value="1"/>
</dbReference>
<keyword evidence="11" id="KW-1185">Reference proteome</keyword>
<dbReference type="EMBL" id="JRYR02000001">
    <property type="protein sequence ID" value="OHX67026.1"/>
    <property type="molecule type" value="Genomic_DNA"/>
</dbReference>
<dbReference type="InterPro" id="IPR051161">
    <property type="entry name" value="Mannose-6P_isomerase_type2"/>
</dbReference>
<keyword evidence="6" id="KW-0342">GTP-binding</keyword>
<dbReference type="AlphaFoldDB" id="A0A1S1Z180"/>
<dbReference type="PANTHER" id="PTHR46390">
    <property type="entry name" value="MANNOSE-1-PHOSPHATE GUANYLYLTRANSFERASE"/>
    <property type="match status" value="1"/>
</dbReference>
<dbReference type="Pfam" id="PF00483">
    <property type="entry name" value="NTP_transferase"/>
    <property type="match status" value="1"/>
</dbReference>